<reference evidence="1 2" key="1">
    <citation type="journal article" date="2018" name="Plant J.">
        <title>Genome sequences of Chlorella sorokiniana UTEX 1602 and Micractinium conductrix SAG 241.80: implications to maltose excretion by a green alga.</title>
        <authorList>
            <person name="Arriola M.B."/>
            <person name="Velmurugan N."/>
            <person name="Zhang Y."/>
            <person name="Plunkett M.H."/>
            <person name="Hondzo H."/>
            <person name="Barney B.M."/>
        </authorList>
    </citation>
    <scope>NUCLEOTIDE SEQUENCE [LARGE SCALE GENOMIC DNA]</scope>
    <source>
        <strain evidence="1 2">SAG 241.80</strain>
    </source>
</reference>
<dbReference type="AlphaFoldDB" id="A0A2P6VEC8"/>
<organism evidence="1 2">
    <name type="scientific">Micractinium conductrix</name>
    <dbReference type="NCBI Taxonomy" id="554055"/>
    <lineage>
        <taxon>Eukaryota</taxon>
        <taxon>Viridiplantae</taxon>
        <taxon>Chlorophyta</taxon>
        <taxon>core chlorophytes</taxon>
        <taxon>Trebouxiophyceae</taxon>
        <taxon>Chlorellales</taxon>
        <taxon>Chlorellaceae</taxon>
        <taxon>Chlorella clade</taxon>
        <taxon>Micractinium</taxon>
    </lineage>
</organism>
<evidence type="ECO:0000313" key="1">
    <source>
        <dbReference type="EMBL" id="PSC72446.1"/>
    </source>
</evidence>
<protein>
    <submittedName>
        <fullName evidence="1">Uncharacterized protein</fullName>
    </submittedName>
</protein>
<evidence type="ECO:0000313" key="2">
    <source>
        <dbReference type="Proteomes" id="UP000239649"/>
    </source>
</evidence>
<keyword evidence="2" id="KW-1185">Reference proteome</keyword>
<comment type="caution">
    <text evidence="1">The sequence shown here is derived from an EMBL/GenBank/DDBJ whole genome shotgun (WGS) entry which is preliminary data.</text>
</comment>
<dbReference type="OrthoDB" id="506867at2759"/>
<name>A0A2P6VEC8_9CHLO</name>
<sequence length="195" mass="21498">MAARATPFVGARPQQQRARQAVAAQRCARVVVAAAAQAEVGKLISKVEIPAFIPRQDIVDQLLRWAMIEVQENGVANCSTPCKVTTVRRDGELWGFTVSFLKDGESAADVRVAFDEEVTLKHEWVGRGAGLLPNGFPVLEGNAEEVMGKHFEIRKICDRQINDVTRASIRDFCQILVAAINRYYAFGSCFVDDST</sequence>
<dbReference type="Proteomes" id="UP000239649">
    <property type="component" value="Unassembled WGS sequence"/>
</dbReference>
<accession>A0A2P6VEC8</accession>
<proteinExistence type="predicted"/>
<dbReference type="EMBL" id="LHPF02000010">
    <property type="protein sequence ID" value="PSC72446.1"/>
    <property type="molecule type" value="Genomic_DNA"/>
</dbReference>
<gene>
    <name evidence="1" type="ORF">C2E20_4214</name>
</gene>